<dbReference type="EMBL" id="CZBE01000038">
    <property type="protein sequence ID" value="CUQ22688.1"/>
    <property type="molecule type" value="Genomic_DNA"/>
</dbReference>
<evidence type="ECO:0000313" key="1">
    <source>
        <dbReference type="EMBL" id="CUQ22688.1"/>
    </source>
</evidence>
<gene>
    <name evidence="1" type="ORF">ERS852551_03623</name>
</gene>
<evidence type="ECO:0000313" key="2">
    <source>
        <dbReference type="Proteomes" id="UP000095765"/>
    </source>
</evidence>
<proteinExistence type="predicted"/>
<dbReference type="Proteomes" id="UP000095765">
    <property type="component" value="Unassembled WGS sequence"/>
</dbReference>
<dbReference type="RefSeq" id="WP_024731240.1">
    <property type="nucleotide sequence ID" value="NZ_CABIWA010000024.1"/>
</dbReference>
<protein>
    <submittedName>
        <fullName evidence="1">Uncharacterized protein</fullName>
    </submittedName>
</protein>
<accession>A0A174URN0</accession>
<organism evidence="1 2">
    <name type="scientific">Anaerotruncus colihominis</name>
    <dbReference type="NCBI Taxonomy" id="169435"/>
    <lineage>
        <taxon>Bacteria</taxon>
        <taxon>Bacillati</taxon>
        <taxon>Bacillota</taxon>
        <taxon>Clostridia</taxon>
        <taxon>Eubacteriales</taxon>
        <taxon>Oscillospiraceae</taxon>
        <taxon>Anaerotruncus</taxon>
    </lineage>
</organism>
<dbReference type="AlphaFoldDB" id="A0A174URN0"/>
<dbReference type="GeneID" id="72463521"/>
<sequence>MAEFIQVGFTATRDPGTGEFLPAVPLFIEKTASAEQGQAALIQDLGKLFAHRMRQYIEGGGLVGDAAAEWEGYDTCEHYEKRSVKT</sequence>
<dbReference type="OrthoDB" id="9891231at2"/>
<reference evidence="1 2" key="1">
    <citation type="submission" date="2015-09" db="EMBL/GenBank/DDBJ databases">
        <authorList>
            <consortium name="Pathogen Informatics"/>
        </authorList>
    </citation>
    <scope>NUCLEOTIDE SEQUENCE [LARGE SCALE GENOMIC DNA]</scope>
    <source>
        <strain evidence="1 2">2789STDY5834939</strain>
    </source>
</reference>
<name>A0A174URN0_9FIRM</name>